<proteinExistence type="predicted"/>
<dbReference type="Gene3D" id="2.60.120.1440">
    <property type="match status" value="1"/>
</dbReference>
<dbReference type="Gene3D" id="3.55.50.30">
    <property type="match status" value="1"/>
</dbReference>
<sequence length="313" mass="34873">MEFDIIIKYFAGKATPDEAMQVDDWANAAEENKLFLAETHASWLAAGEENYQVPDISREWESLQSKIKPQNVQELKPGKYIWPGRIAAFLAVIVTAFAGYYLFNTRNQNLPTLTAQANDKGIELNLQDGSHIALEPQGALVYPVTFAKDTREVTLVGNGSFDVNHEAERPFYVHMGQLHIKVLGTSFSVNRKKETIDVSVNKGLVAFYNDKDTLLIPEGNTGSYIKDDRKFVLKPFTGSFLFNNTPMSEVASQIQAHFKVKVQFGNAAFKDCKLSAGFENQTLKEILIAISATFNTEYKIEGNVVQLSGNACK</sequence>
<feature type="domain" description="FecR protein" evidence="2">
    <location>
        <begin position="121"/>
        <end position="205"/>
    </location>
</feature>
<dbReference type="Pfam" id="PF04773">
    <property type="entry name" value="FecR"/>
    <property type="match status" value="1"/>
</dbReference>
<dbReference type="InterPro" id="IPR032508">
    <property type="entry name" value="FecR_C"/>
</dbReference>
<name>A0A5M6CR86_9BACT</name>
<dbReference type="Proteomes" id="UP000323632">
    <property type="component" value="Unassembled WGS sequence"/>
</dbReference>
<keyword evidence="1" id="KW-1133">Transmembrane helix</keyword>
<feature type="transmembrane region" description="Helical" evidence="1">
    <location>
        <begin position="86"/>
        <end position="103"/>
    </location>
</feature>
<keyword evidence="1" id="KW-0472">Membrane</keyword>
<gene>
    <name evidence="4" type="ORF">F0919_04245</name>
</gene>
<comment type="caution">
    <text evidence="4">The sequence shown here is derived from an EMBL/GenBank/DDBJ whole genome shotgun (WGS) entry which is preliminary data.</text>
</comment>
<dbReference type="InterPro" id="IPR006860">
    <property type="entry name" value="FecR"/>
</dbReference>
<dbReference type="GO" id="GO:0016989">
    <property type="term" value="F:sigma factor antagonist activity"/>
    <property type="evidence" value="ECO:0007669"/>
    <property type="project" value="TreeGrafter"/>
</dbReference>
<dbReference type="PIRSF" id="PIRSF018266">
    <property type="entry name" value="FecR"/>
    <property type="match status" value="1"/>
</dbReference>
<accession>A0A5M6CR86</accession>
<evidence type="ECO:0000259" key="3">
    <source>
        <dbReference type="Pfam" id="PF16344"/>
    </source>
</evidence>
<dbReference type="EMBL" id="VWSH01000001">
    <property type="protein sequence ID" value="KAA5536890.1"/>
    <property type="molecule type" value="Genomic_DNA"/>
</dbReference>
<dbReference type="AlphaFoldDB" id="A0A5M6CR86"/>
<evidence type="ECO:0000256" key="1">
    <source>
        <dbReference type="SAM" id="Phobius"/>
    </source>
</evidence>
<dbReference type="RefSeq" id="WP_150031467.1">
    <property type="nucleotide sequence ID" value="NZ_VWSH01000001.1"/>
</dbReference>
<evidence type="ECO:0000259" key="2">
    <source>
        <dbReference type="Pfam" id="PF04773"/>
    </source>
</evidence>
<reference evidence="4 5" key="1">
    <citation type="submission" date="2019-09" db="EMBL/GenBank/DDBJ databases">
        <title>Genome sequence and assembly of Taibaiella sp.</title>
        <authorList>
            <person name="Chhetri G."/>
        </authorList>
    </citation>
    <scope>NUCLEOTIDE SEQUENCE [LARGE SCALE GENOMIC DNA]</scope>
    <source>
        <strain evidence="4 5">KVB11</strain>
    </source>
</reference>
<evidence type="ECO:0000313" key="4">
    <source>
        <dbReference type="EMBL" id="KAA5536890.1"/>
    </source>
</evidence>
<dbReference type="Pfam" id="PF16344">
    <property type="entry name" value="FecR_C"/>
    <property type="match status" value="1"/>
</dbReference>
<feature type="domain" description="Protein FecR C-terminal" evidence="3">
    <location>
        <begin position="240"/>
        <end position="305"/>
    </location>
</feature>
<evidence type="ECO:0000313" key="5">
    <source>
        <dbReference type="Proteomes" id="UP000323632"/>
    </source>
</evidence>
<dbReference type="PANTHER" id="PTHR30273:SF2">
    <property type="entry name" value="PROTEIN FECR"/>
    <property type="match status" value="1"/>
</dbReference>
<keyword evidence="1" id="KW-0812">Transmembrane</keyword>
<protein>
    <submittedName>
        <fullName evidence="4">FecR family protein</fullName>
    </submittedName>
</protein>
<keyword evidence="5" id="KW-1185">Reference proteome</keyword>
<dbReference type="InterPro" id="IPR012373">
    <property type="entry name" value="Ferrdict_sens_TM"/>
</dbReference>
<dbReference type="PANTHER" id="PTHR30273">
    <property type="entry name" value="PERIPLASMIC SIGNAL SENSOR AND SIGMA FACTOR ACTIVATOR FECR-RELATED"/>
    <property type="match status" value="1"/>
</dbReference>
<organism evidence="4 5">
    <name type="scientific">Taibaiella lutea</name>
    <dbReference type="NCBI Taxonomy" id="2608001"/>
    <lineage>
        <taxon>Bacteria</taxon>
        <taxon>Pseudomonadati</taxon>
        <taxon>Bacteroidota</taxon>
        <taxon>Chitinophagia</taxon>
        <taxon>Chitinophagales</taxon>
        <taxon>Chitinophagaceae</taxon>
        <taxon>Taibaiella</taxon>
    </lineage>
</organism>